<proteinExistence type="predicted"/>
<evidence type="ECO:0000313" key="3">
    <source>
        <dbReference type="Proteomes" id="UP000593571"/>
    </source>
</evidence>
<feature type="region of interest" description="Disordered" evidence="1">
    <location>
        <begin position="1"/>
        <end position="104"/>
    </location>
</feature>
<feature type="compositionally biased region" description="Basic and acidic residues" evidence="1">
    <location>
        <begin position="55"/>
        <end position="71"/>
    </location>
</feature>
<dbReference type="AlphaFoldDB" id="A0A7J8KAP6"/>
<comment type="caution">
    <text evidence="2">The sequence shown here is derived from an EMBL/GenBank/DDBJ whole genome shotgun (WGS) entry which is preliminary data.</text>
</comment>
<dbReference type="Proteomes" id="UP000593571">
    <property type="component" value="Unassembled WGS sequence"/>
</dbReference>
<feature type="compositionally biased region" description="Basic and acidic residues" evidence="1">
    <location>
        <begin position="32"/>
        <end position="41"/>
    </location>
</feature>
<organism evidence="2 3">
    <name type="scientific">Rousettus aegyptiacus</name>
    <name type="common">Egyptian fruit bat</name>
    <name type="synonym">Pteropus aegyptiacus</name>
    <dbReference type="NCBI Taxonomy" id="9407"/>
    <lineage>
        <taxon>Eukaryota</taxon>
        <taxon>Metazoa</taxon>
        <taxon>Chordata</taxon>
        <taxon>Craniata</taxon>
        <taxon>Vertebrata</taxon>
        <taxon>Euteleostomi</taxon>
        <taxon>Mammalia</taxon>
        <taxon>Eutheria</taxon>
        <taxon>Laurasiatheria</taxon>
        <taxon>Chiroptera</taxon>
        <taxon>Yinpterochiroptera</taxon>
        <taxon>Pteropodoidea</taxon>
        <taxon>Pteropodidae</taxon>
        <taxon>Rousettinae</taxon>
        <taxon>Rousettus</taxon>
    </lineage>
</organism>
<keyword evidence="3" id="KW-1185">Reference proteome</keyword>
<evidence type="ECO:0000256" key="1">
    <source>
        <dbReference type="SAM" id="MobiDB-lite"/>
    </source>
</evidence>
<accession>A0A7J8KAP6</accession>
<protein>
    <submittedName>
        <fullName evidence="2">Uncharacterized protein</fullName>
    </submittedName>
</protein>
<name>A0A7J8KAP6_ROUAE</name>
<sequence length="134" mass="14500">MGADRRGRSWARSRVNHRSDCRRQRAPGQAGERSRKPEMHKPGKLGPKMASDLSHIYEHLEQGRKELDTPLRTRSPACDLSPSSGLGPCSAPPMRGPRSSYSGGVGAGRAKVCLTFKGQGALSESPHMANVPGW</sequence>
<gene>
    <name evidence="2" type="ORF">HJG63_007786</name>
</gene>
<evidence type="ECO:0000313" key="2">
    <source>
        <dbReference type="EMBL" id="KAF6505899.1"/>
    </source>
</evidence>
<dbReference type="EMBL" id="JACASE010000001">
    <property type="protein sequence ID" value="KAF6505899.1"/>
    <property type="molecule type" value="Genomic_DNA"/>
</dbReference>
<reference evidence="2 3" key="1">
    <citation type="journal article" date="2020" name="Nature">
        <title>Six reference-quality genomes reveal evolution of bat adaptations.</title>
        <authorList>
            <person name="Jebb D."/>
            <person name="Huang Z."/>
            <person name="Pippel M."/>
            <person name="Hughes G.M."/>
            <person name="Lavrichenko K."/>
            <person name="Devanna P."/>
            <person name="Winkler S."/>
            <person name="Jermiin L.S."/>
            <person name="Skirmuntt E.C."/>
            <person name="Katzourakis A."/>
            <person name="Burkitt-Gray L."/>
            <person name="Ray D.A."/>
            <person name="Sullivan K.A.M."/>
            <person name="Roscito J.G."/>
            <person name="Kirilenko B.M."/>
            <person name="Davalos L.M."/>
            <person name="Corthals A.P."/>
            <person name="Power M.L."/>
            <person name="Jones G."/>
            <person name="Ransome R.D."/>
            <person name="Dechmann D.K.N."/>
            <person name="Locatelli A.G."/>
            <person name="Puechmaille S.J."/>
            <person name="Fedrigo O."/>
            <person name="Jarvis E.D."/>
            <person name="Hiller M."/>
            <person name="Vernes S.C."/>
            <person name="Myers E.W."/>
            <person name="Teeling E.C."/>
        </authorList>
    </citation>
    <scope>NUCLEOTIDE SEQUENCE [LARGE SCALE GENOMIC DNA]</scope>
    <source>
        <strain evidence="2">MRouAeg1</strain>
        <tissue evidence="2">Muscle</tissue>
    </source>
</reference>